<reference evidence="2 3" key="1">
    <citation type="submission" date="2020-09" db="EMBL/GenBank/DDBJ databases">
        <title>De no assembly of potato wild relative species, Solanum commersonii.</title>
        <authorList>
            <person name="Cho K."/>
        </authorList>
    </citation>
    <scope>NUCLEOTIDE SEQUENCE [LARGE SCALE GENOMIC DNA]</scope>
    <source>
        <strain evidence="2">LZ3.2</strain>
        <tissue evidence="2">Leaf</tissue>
    </source>
</reference>
<evidence type="ECO:0000313" key="2">
    <source>
        <dbReference type="EMBL" id="KAG5615884.1"/>
    </source>
</evidence>
<feature type="region of interest" description="Disordered" evidence="1">
    <location>
        <begin position="91"/>
        <end position="111"/>
    </location>
</feature>
<dbReference type="AlphaFoldDB" id="A0A9J5ZV80"/>
<keyword evidence="3" id="KW-1185">Reference proteome</keyword>
<evidence type="ECO:0000256" key="1">
    <source>
        <dbReference type="SAM" id="MobiDB-lite"/>
    </source>
</evidence>
<feature type="compositionally biased region" description="Low complexity" evidence="1">
    <location>
        <begin position="99"/>
        <end position="111"/>
    </location>
</feature>
<gene>
    <name evidence="2" type="ORF">H5410_015708</name>
</gene>
<dbReference type="PANTHER" id="PTHR48434">
    <property type="entry name" value="(RAPE) HYPOTHETICAL PROTEIN"/>
    <property type="match status" value="1"/>
</dbReference>
<proteinExistence type="predicted"/>
<sequence>MIDSGIDSKGFSATYKENEITYSFVTDPVTRDINALINMKQNHMDSLQMELFSMCIFDSLKYAKVKEKIKLIFEMDLPWIHIKGRGRGRIAPSRGNYGNSSYGTRSSQGSSYRSESNSLVIQAGKRTLLNKKTSYHEESSCSTQQLRKDEPWKIFQRYLVNGLYYPGESYKTLSYYEEILISSGSAEFQHFSCMGNNLHEKSYNFSKIIIKQIISVEDWGMSAMKERQISLNNTRMNFTYWDYIQAFDKVLYYNNDKHKHTLFVNVCAKIFAEPIPNWFFNWWPYHGPTVHILPESFLNLYKEWTKVSLDLNRLYHEDHVCWIERIDQIYIFIEFSISWIHKWTPEIGFTEENIPCLYRTY</sequence>
<comment type="caution">
    <text evidence="2">The sequence shown here is derived from an EMBL/GenBank/DDBJ whole genome shotgun (WGS) entry which is preliminary data.</text>
</comment>
<dbReference type="EMBL" id="JACXVP010000003">
    <property type="protein sequence ID" value="KAG5615884.1"/>
    <property type="molecule type" value="Genomic_DNA"/>
</dbReference>
<accession>A0A9J5ZV80</accession>
<dbReference type="OrthoDB" id="1743486at2759"/>
<organism evidence="2 3">
    <name type="scientific">Solanum commersonii</name>
    <name type="common">Commerson's wild potato</name>
    <name type="synonym">Commerson's nightshade</name>
    <dbReference type="NCBI Taxonomy" id="4109"/>
    <lineage>
        <taxon>Eukaryota</taxon>
        <taxon>Viridiplantae</taxon>
        <taxon>Streptophyta</taxon>
        <taxon>Embryophyta</taxon>
        <taxon>Tracheophyta</taxon>
        <taxon>Spermatophyta</taxon>
        <taxon>Magnoliopsida</taxon>
        <taxon>eudicotyledons</taxon>
        <taxon>Gunneridae</taxon>
        <taxon>Pentapetalae</taxon>
        <taxon>asterids</taxon>
        <taxon>lamiids</taxon>
        <taxon>Solanales</taxon>
        <taxon>Solanaceae</taxon>
        <taxon>Solanoideae</taxon>
        <taxon>Solaneae</taxon>
        <taxon>Solanum</taxon>
    </lineage>
</organism>
<evidence type="ECO:0000313" key="3">
    <source>
        <dbReference type="Proteomes" id="UP000824120"/>
    </source>
</evidence>
<dbReference type="PANTHER" id="PTHR48434:SF1">
    <property type="entry name" value="(RAPE) HYPOTHETICAL PROTEIN"/>
    <property type="match status" value="1"/>
</dbReference>
<name>A0A9J5ZV80_SOLCO</name>
<dbReference type="Proteomes" id="UP000824120">
    <property type="component" value="Chromosome 3"/>
</dbReference>
<protein>
    <submittedName>
        <fullName evidence="2">Uncharacterized protein</fullName>
    </submittedName>
</protein>